<comment type="subcellular location">
    <subcellularLocation>
        <location evidence="1">Membrane</location>
        <topology evidence="1">Multi-pass membrane protein</topology>
    </subcellularLocation>
</comment>
<dbReference type="Pfam" id="PF00001">
    <property type="entry name" value="7tm_1"/>
    <property type="match status" value="1"/>
</dbReference>
<organism evidence="10 11">
    <name type="scientific">Acanthaster planci</name>
    <name type="common">Crown-of-thorns starfish</name>
    <dbReference type="NCBI Taxonomy" id="133434"/>
    <lineage>
        <taxon>Eukaryota</taxon>
        <taxon>Metazoa</taxon>
        <taxon>Echinodermata</taxon>
        <taxon>Eleutherozoa</taxon>
        <taxon>Asterozoa</taxon>
        <taxon>Asteroidea</taxon>
        <taxon>Valvatacea</taxon>
        <taxon>Valvatida</taxon>
        <taxon>Acanthasteridae</taxon>
        <taxon>Acanthaster</taxon>
    </lineage>
</organism>
<dbReference type="PANTHER" id="PTHR24240">
    <property type="entry name" value="OPSIN"/>
    <property type="match status" value="1"/>
</dbReference>
<gene>
    <name evidence="11" type="primary">LOC110973923</name>
</gene>
<accession>A0A8B7XJ60</accession>
<evidence type="ECO:0000256" key="5">
    <source>
        <dbReference type="ARBA" id="ARBA00023136"/>
    </source>
</evidence>
<feature type="domain" description="G-protein coupled receptors family 1 profile" evidence="9">
    <location>
        <begin position="24"/>
        <end position="304"/>
    </location>
</feature>
<feature type="transmembrane region" description="Helical" evidence="8">
    <location>
        <begin position="253"/>
        <end position="271"/>
    </location>
</feature>
<dbReference type="GO" id="GO:0016020">
    <property type="term" value="C:membrane"/>
    <property type="evidence" value="ECO:0007669"/>
    <property type="project" value="UniProtKB-SubCell"/>
</dbReference>
<evidence type="ECO:0000256" key="8">
    <source>
        <dbReference type="SAM" id="Phobius"/>
    </source>
</evidence>
<evidence type="ECO:0000256" key="3">
    <source>
        <dbReference type="ARBA" id="ARBA00022989"/>
    </source>
</evidence>
<keyword evidence="10" id="KW-1185">Reference proteome</keyword>
<dbReference type="OrthoDB" id="10011262at2759"/>
<feature type="transmembrane region" description="Helical" evidence="8">
    <location>
        <begin position="178"/>
        <end position="200"/>
    </location>
</feature>
<evidence type="ECO:0000256" key="6">
    <source>
        <dbReference type="ARBA" id="ARBA00023170"/>
    </source>
</evidence>
<evidence type="ECO:0000256" key="4">
    <source>
        <dbReference type="ARBA" id="ARBA00023040"/>
    </source>
</evidence>
<keyword evidence="2 8" id="KW-0812">Transmembrane</keyword>
<keyword evidence="7" id="KW-0807">Transducer</keyword>
<feature type="transmembrane region" description="Helical" evidence="8">
    <location>
        <begin position="121"/>
        <end position="143"/>
    </location>
</feature>
<evidence type="ECO:0000256" key="1">
    <source>
        <dbReference type="ARBA" id="ARBA00004141"/>
    </source>
</evidence>
<dbReference type="GeneID" id="110973923"/>
<dbReference type="PRINTS" id="PR00237">
    <property type="entry name" value="GPCRRHODOPSN"/>
</dbReference>
<sequence>MVAAGELVLVVFLIILLTGTVVVTNGCMFAAFFRNRQLRTVNNYMFMTLSFANVMVGLSYPLQSLVNVKILNYGAVCLPIACVLLVFGIVIAWTVVALTVERYLTILHPFAVQRILTGSRVLGILASIVFYAVVVGAVVPGALSTTAVSPEATANGANSNGTSVCRLYNLVPSRAYRFFYLANRLVSIPFFLGIYLRIFIVARRHLQAIAVQVVPAGQEGPFNDSTGSTDSVNDNARRVGKLSKARWRREIKLTLLVFAIALFQSICWIPHTILLMQNRAPPSIYYTLTHFFTYSNTAIYPLIYGLGNRDFRQTMTSMFGCHAASG</sequence>
<dbReference type="KEGG" id="aplc:110973923"/>
<keyword evidence="3 8" id="KW-1133">Transmembrane helix</keyword>
<evidence type="ECO:0000259" key="9">
    <source>
        <dbReference type="PROSITE" id="PS50262"/>
    </source>
</evidence>
<dbReference type="GO" id="GO:0004930">
    <property type="term" value="F:G protein-coupled receptor activity"/>
    <property type="evidence" value="ECO:0007669"/>
    <property type="project" value="UniProtKB-KW"/>
</dbReference>
<evidence type="ECO:0000313" key="11">
    <source>
        <dbReference type="RefSeq" id="XP_022080838.1"/>
    </source>
</evidence>
<dbReference type="SUPFAM" id="SSF81321">
    <property type="entry name" value="Family A G protein-coupled receptor-like"/>
    <property type="match status" value="1"/>
</dbReference>
<dbReference type="Gene3D" id="1.20.1070.10">
    <property type="entry name" value="Rhodopsin 7-helix transmembrane proteins"/>
    <property type="match status" value="1"/>
</dbReference>
<feature type="transmembrane region" description="Helical" evidence="8">
    <location>
        <begin position="283"/>
        <end position="306"/>
    </location>
</feature>
<keyword evidence="4" id="KW-0297">G-protein coupled receptor</keyword>
<dbReference type="Proteomes" id="UP000694845">
    <property type="component" value="Unplaced"/>
</dbReference>
<dbReference type="RefSeq" id="XP_022080838.1">
    <property type="nucleotide sequence ID" value="XM_022225146.1"/>
</dbReference>
<dbReference type="InterPro" id="IPR017452">
    <property type="entry name" value="GPCR_Rhodpsn_7TM"/>
</dbReference>
<keyword evidence="5 8" id="KW-0472">Membrane</keyword>
<reference evidence="11" key="1">
    <citation type="submission" date="2025-08" db="UniProtKB">
        <authorList>
            <consortium name="RefSeq"/>
        </authorList>
    </citation>
    <scope>IDENTIFICATION</scope>
</reference>
<name>A0A8B7XJ60_ACAPL</name>
<dbReference type="CDD" id="cd00637">
    <property type="entry name" value="7tm_classA_rhodopsin-like"/>
    <property type="match status" value="1"/>
</dbReference>
<evidence type="ECO:0000256" key="2">
    <source>
        <dbReference type="ARBA" id="ARBA00022692"/>
    </source>
</evidence>
<dbReference type="PROSITE" id="PS50262">
    <property type="entry name" value="G_PROTEIN_RECEP_F1_2"/>
    <property type="match status" value="1"/>
</dbReference>
<feature type="transmembrane region" description="Helical" evidence="8">
    <location>
        <begin position="44"/>
        <end position="61"/>
    </location>
</feature>
<protein>
    <submittedName>
        <fullName evidence="11">Adenosine receptor A2a-like</fullName>
    </submittedName>
</protein>
<feature type="transmembrane region" description="Helical" evidence="8">
    <location>
        <begin position="73"/>
        <end position="100"/>
    </location>
</feature>
<dbReference type="AlphaFoldDB" id="A0A8B7XJ60"/>
<dbReference type="OMA" id="QSICWIP"/>
<dbReference type="InterPro" id="IPR000276">
    <property type="entry name" value="GPCR_Rhodpsn"/>
</dbReference>
<proteinExistence type="predicted"/>
<dbReference type="InterPro" id="IPR050125">
    <property type="entry name" value="GPCR_opsins"/>
</dbReference>
<feature type="transmembrane region" description="Helical" evidence="8">
    <location>
        <begin position="6"/>
        <end position="32"/>
    </location>
</feature>
<evidence type="ECO:0000313" key="10">
    <source>
        <dbReference type="Proteomes" id="UP000694845"/>
    </source>
</evidence>
<evidence type="ECO:0000256" key="7">
    <source>
        <dbReference type="ARBA" id="ARBA00023224"/>
    </source>
</evidence>
<keyword evidence="6" id="KW-0675">Receptor</keyword>